<evidence type="ECO:0000313" key="2">
    <source>
        <dbReference type="EnsemblPlants" id="MELO3C031569.2.1"/>
    </source>
</evidence>
<name>A0A9I9EC94_CUCME</name>
<keyword evidence="1" id="KW-0472">Membrane</keyword>
<evidence type="ECO:0000256" key="1">
    <source>
        <dbReference type="SAM" id="Phobius"/>
    </source>
</evidence>
<feature type="transmembrane region" description="Helical" evidence="1">
    <location>
        <begin position="44"/>
        <end position="66"/>
    </location>
</feature>
<protein>
    <submittedName>
        <fullName evidence="2">Uncharacterized protein</fullName>
    </submittedName>
</protein>
<reference evidence="2" key="1">
    <citation type="submission" date="2023-03" db="UniProtKB">
        <authorList>
            <consortium name="EnsemblPlants"/>
        </authorList>
    </citation>
    <scope>IDENTIFICATION</scope>
</reference>
<dbReference type="Gramene" id="MELO3C031569.2.1">
    <property type="protein sequence ID" value="MELO3C031569.2.1"/>
    <property type="gene ID" value="MELO3C031569.2"/>
</dbReference>
<organism evidence="2">
    <name type="scientific">Cucumis melo</name>
    <name type="common">Muskmelon</name>
    <dbReference type="NCBI Taxonomy" id="3656"/>
    <lineage>
        <taxon>Eukaryota</taxon>
        <taxon>Viridiplantae</taxon>
        <taxon>Streptophyta</taxon>
        <taxon>Embryophyta</taxon>
        <taxon>Tracheophyta</taxon>
        <taxon>Spermatophyta</taxon>
        <taxon>Magnoliopsida</taxon>
        <taxon>eudicotyledons</taxon>
        <taxon>Gunneridae</taxon>
        <taxon>Pentapetalae</taxon>
        <taxon>rosids</taxon>
        <taxon>fabids</taxon>
        <taxon>Cucurbitales</taxon>
        <taxon>Cucurbitaceae</taxon>
        <taxon>Benincaseae</taxon>
        <taxon>Cucumis</taxon>
    </lineage>
</organism>
<dbReference type="AlphaFoldDB" id="A0A9I9EC94"/>
<dbReference type="EnsemblPlants" id="MELO3C031569.2.1">
    <property type="protein sequence ID" value="MELO3C031569.2.1"/>
    <property type="gene ID" value="MELO3C031569.2"/>
</dbReference>
<accession>A0A9I9EC94</accession>
<keyword evidence="1" id="KW-0812">Transmembrane</keyword>
<proteinExistence type="predicted"/>
<keyword evidence="1" id="KW-1133">Transmembrane helix</keyword>
<sequence>MVKFVDGVTTVTKDGRYKTRATPTWELKQQPIVKIPYPFIKRAYIVLSLITGIFFPSFCICLPAFFCPLSFNNKITAMRGSTVMG</sequence>